<proteinExistence type="predicted"/>
<dbReference type="OrthoDB" id="2192824at2759"/>
<dbReference type="Proteomes" id="UP000053780">
    <property type="component" value="Unassembled WGS sequence"/>
</dbReference>
<dbReference type="AlphaFoldDB" id="T0L5B4"/>
<reference evidence="2 3" key="1">
    <citation type="journal article" date="2013" name="BMC Genomics">
        <title>Genome sequencing and comparative genomics of honey bee microsporidia, Nosema apis reveal novel insights into host-parasite interactions.</title>
        <authorList>
            <person name="Chen Yp."/>
            <person name="Pettis J.S."/>
            <person name="Zhao Y."/>
            <person name="Liu X."/>
            <person name="Tallon L.J."/>
            <person name="Sadzewicz L.D."/>
            <person name="Li R."/>
            <person name="Zheng H."/>
            <person name="Huang S."/>
            <person name="Zhang X."/>
            <person name="Hamilton M.C."/>
            <person name="Pernal S.F."/>
            <person name="Melathopoulos A.P."/>
            <person name="Yan X."/>
            <person name="Evans J.D."/>
        </authorList>
    </citation>
    <scope>NUCLEOTIDE SEQUENCE [LARGE SCALE GENOMIC DNA]</scope>
    <source>
        <strain evidence="2 3">BRL 01</strain>
    </source>
</reference>
<keyword evidence="3" id="KW-1185">Reference proteome</keyword>
<protein>
    <recommendedName>
        <fullName evidence="1">5'-3' DNA helicase ZGRF1-like N-terminal domain-containing protein</fullName>
    </recommendedName>
</protein>
<dbReference type="EMBL" id="KE647351">
    <property type="protein sequence ID" value="EQB59918.1"/>
    <property type="molecule type" value="Genomic_DNA"/>
</dbReference>
<organism evidence="2 3">
    <name type="scientific">Vairimorpha apis BRL 01</name>
    <dbReference type="NCBI Taxonomy" id="1037528"/>
    <lineage>
        <taxon>Eukaryota</taxon>
        <taxon>Fungi</taxon>
        <taxon>Fungi incertae sedis</taxon>
        <taxon>Microsporidia</taxon>
        <taxon>Nosematidae</taxon>
        <taxon>Vairimorpha</taxon>
    </lineage>
</organism>
<name>T0L5B4_9MICR</name>
<evidence type="ECO:0000259" key="1">
    <source>
        <dbReference type="Pfam" id="PF10382"/>
    </source>
</evidence>
<feature type="domain" description="5'-3' DNA helicase ZGRF1-like N-terminal" evidence="1">
    <location>
        <begin position="2"/>
        <end position="68"/>
    </location>
</feature>
<evidence type="ECO:0000313" key="2">
    <source>
        <dbReference type="EMBL" id="EQB59918.1"/>
    </source>
</evidence>
<dbReference type="HOGENOM" id="CLU_1175723_0_0_1"/>
<accession>T0L5B4</accession>
<dbReference type="Pfam" id="PF10382">
    <property type="entry name" value="ZGRF1-like_N"/>
    <property type="match status" value="1"/>
</dbReference>
<dbReference type="VEuPathDB" id="MicrosporidiaDB:NAPIS_ORF02517"/>
<dbReference type="InterPro" id="IPR018838">
    <property type="entry name" value="ZGRF1-like_N"/>
</dbReference>
<evidence type="ECO:0000313" key="3">
    <source>
        <dbReference type="Proteomes" id="UP000053780"/>
    </source>
</evidence>
<sequence length="236" mass="28230">MYPCIYTKDKKKKLKNWLEGFYTYKPNKLILYDSDKKYLCSKQTPLINDIDTFKYLVYIEDINQEEDEEMKNKFEFMDNKDKDLLFKWYKSESKVVDDDNNKNKISDDDKIGFFTEDKRINSDNEKINESIFDDNDILDAEEKRLNLDNKKIKESNFYKINGIDNDRLDAEYNKNEDNKKINESTFNEENKVTKQQPLVTINTNTIKSTADNEKIDKNNGYTKRSKNQILNLFNKK</sequence>
<gene>
    <name evidence="2" type="ORF">NAPIS_ORF02517</name>
</gene>